<gene>
    <name evidence="8" type="ORF">GKD88_15635</name>
    <name evidence="7" type="ORF">GKE08_15960</name>
</gene>
<dbReference type="InterPro" id="IPR027477">
    <property type="entry name" value="Succ_DH/fumarate_Rdtase_cat_sf"/>
</dbReference>
<evidence type="ECO:0000313" key="8">
    <source>
        <dbReference type="EMBL" id="MSC34558.1"/>
    </source>
</evidence>
<evidence type="ECO:0000256" key="2">
    <source>
        <dbReference type="ARBA" id="ARBA00022630"/>
    </source>
</evidence>
<evidence type="ECO:0000313" key="7">
    <source>
        <dbReference type="EMBL" id="MSA90827.1"/>
    </source>
</evidence>
<dbReference type="Proteomes" id="UP000433575">
    <property type="component" value="Unassembled WGS sequence"/>
</dbReference>
<organism evidence="7 9">
    <name type="scientific">Holdemania massiliensis</name>
    <dbReference type="NCBI Taxonomy" id="1468449"/>
    <lineage>
        <taxon>Bacteria</taxon>
        <taxon>Bacillati</taxon>
        <taxon>Bacillota</taxon>
        <taxon>Erysipelotrichia</taxon>
        <taxon>Erysipelotrichales</taxon>
        <taxon>Erysipelotrichaceae</taxon>
        <taxon>Holdemania</taxon>
    </lineage>
</organism>
<dbReference type="Proteomes" id="UP000480929">
    <property type="component" value="Unassembled WGS sequence"/>
</dbReference>
<sequence length="491" mass="53172">MSEERKKEMKMKRIFLPLLAALLLGGCTAAPAPQTTTTTNFDAEVDYLIVGGGAAGIASAVEAADQGIEKIMIVEKTGMLGGAAVYSGGIFGGVETEVTKALDLHVDIEEVIAEQQREKHYILNDELTRLTIESAGKTIDWMIGTLGVQFQPEVIVKDGYGTLQTIHLIEGEGSGLREPFEKAIADRSIEVRKNTKATSLITENGKVIGAECVDENGKTIRIKAKATLLATGGYSANAELMASAAEPNRYFQTSNLSYQTGDGLVMASAVGAGVQNLDQIQVYLREVENSTSQFPYMFTIFVGQDGRRFMDEKRTAQTWNQEIKDDVVELYGRTGVDYFWSLADEASLQMMQIADAAKDHEGIVVADTLDELAQKTGMDAEALKATVDRWNSFAAKMEDEDYNRTAQFWFPISTGPFYALKTTFFSSVCHGGITKNANAQATRIDGSVIEGLYAAGEVTTVTNSNGYTISNAITFGRIAAQHAASQIKSAN</sequence>
<dbReference type="PANTHER" id="PTHR43400:SF10">
    <property type="entry name" value="3-OXOSTEROID 1-DEHYDROGENASE"/>
    <property type="match status" value="1"/>
</dbReference>
<dbReference type="AlphaFoldDB" id="A0A6N7SAF8"/>
<evidence type="ECO:0000313" key="10">
    <source>
        <dbReference type="Proteomes" id="UP000480929"/>
    </source>
</evidence>
<dbReference type="GO" id="GO:0033765">
    <property type="term" value="F:steroid dehydrogenase activity, acting on the CH-CH group of donors"/>
    <property type="evidence" value="ECO:0007669"/>
    <property type="project" value="UniProtKB-ARBA"/>
</dbReference>
<dbReference type="InterPro" id="IPR050315">
    <property type="entry name" value="FAD-oxidoreductase_2"/>
</dbReference>
<comment type="cofactor">
    <cofactor evidence="1">
        <name>FAD</name>
        <dbReference type="ChEBI" id="CHEBI:57692"/>
    </cofactor>
</comment>
<dbReference type="Gene3D" id="3.90.700.10">
    <property type="entry name" value="Succinate dehydrogenase/fumarate reductase flavoprotein, catalytic domain"/>
    <property type="match status" value="1"/>
</dbReference>
<keyword evidence="10" id="KW-1185">Reference proteome</keyword>
<dbReference type="EMBL" id="WKPJ01000036">
    <property type="protein sequence ID" value="MSA90827.1"/>
    <property type="molecule type" value="Genomic_DNA"/>
</dbReference>
<keyword evidence="3" id="KW-0274">FAD</keyword>
<dbReference type="InterPro" id="IPR003953">
    <property type="entry name" value="FAD-dep_OxRdtase_2_FAD-bd"/>
</dbReference>
<dbReference type="InterPro" id="IPR036188">
    <property type="entry name" value="FAD/NAD-bd_sf"/>
</dbReference>
<dbReference type="PANTHER" id="PTHR43400">
    <property type="entry name" value="FUMARATE REDUCTASE"/>
    <property type="match status" value="1"/>
</dbReference>
<feature type="chain" id="PRO_5026686335" evidence="5">
    <location>
        <begin position="33"/>
        <end position="491"/>
    </location>
</feature>
<comment type="caution">
    <text evidence="7">The sequence shown here is derived from an EMBL/GenBank/DDBJ whole genome shotgun (WGS) entry which is preliminary data.</text>
</comment>
<evidence type="ECO:0000256" key="5">
    <source>
        <dbReference type="SAM" id="SignalP"/>
    </source>
</evidence>
<evidence type="ECO:0000313" key="9">
    <source>
        <dbReference type="Proteomes" id="UP000433575"/>
    </source>
</evidence>
<dbReference type="EMBL" id="WKPI01000038">
    <property type="protein sequence ID" value="MSC34558.1"/>
    <property type="molecule type" value="Genomic_DNA"/>
</dbReference>
<dbReference type="PROSITE" id="PS51257">
    <property type="entry name" value="PROKAR_LIPOPROTEIN"/>
    <property type="match status" value="1"/>
</dbReference>
<dbReference type="GO" id="GO:0008202">
    <property type="term" value="P:steroid metabolic process"/>
    <property type="evidence" value="ECO:0007669"/>
    <property type="project" value="UniProtKB-ARBA"/>
</dbReference>
<keyword evidence="2" id="KW-0285">Flavoprotein</keyword>
<protein>
    <submittedName>
        <fullName evidence="7">FAD-binding protein</fullName>
    </submittedName>
</protein>
<dbReference type="SUPFAM" id="SSF56425">
    <property type="entry name" value="Succinate dehydrogenase/fumarate reductase flavoprotein, catalytic domain"/>
    <property type="match status" value="1"/>
</dbReference>
<dbReference type="Pfam" id="PF00890">
    <property type="entry name" value="FAD_binding_2"/>
    <property type="match status" value="1"/>
</dbReference>
<feature type="signal peptide" evidence="5">
    <location>
        <begin position="1"/>
        <end position="32"/>
    </location>
</feature>
<keyword evidence="5" id="KW-0732">Signal</keyword>
<dbReference type="OrthoDB" id="353581at2"/>
<evidence type="ECO:0000256" key="1">
    <source>
        <dbReference type="ARBA" id="ARBA00001974"/>
    </source>
</evidence>
<evidence type="ECO:0000259" key="6">
    <source>
        <dbReference type="Pfam" id="PF00890"/>
    </source>
</evidence>
<evidence type="ECO:0000256" key="4">
    <source>
        <dbReference type="ARBA" id="ARBA00023002"/>
    </source>
</evidence>
<dbReference type="Gene3D" id="3.50.50.60">
    <property type="entry name" value="FAD/NAD(P)-binding domain"/>
    <property type="match status" value="1"/>
</dbReference>
<keyword evidence="4" id="KW-0560">Oxidoreductase</keyword>
<reference evidence="9 10" key="1">
    <citation type="journal article" date="2019" name="Nat. Med.">
        <title>A library of human gut bacterial isolates paired with longitudinal multiomics data enables mechanistic microbiome research.</title>
        <authorList>
            <person name="Poyet M."/>
            <person name="Groussin M."/>
            <person name="Gibbons S.M."/>
            <person name="Avila-Pacheco J."/>
            <person name="Jiang X."/>
            <person name="Kearney S.M."/>
            <person name="Perrotta A.R."/>
            <person name="Berdy B."/>
            <person name="Zhao S."/>
            <person name="Lieberman T.D."/>
            <person name="Swanson P.K."/>
            <person name="Smith M."/>
            <person name="Roesemann S."/>
            <person name="Alexander J.E."/>
            <person name="Rich S.A."/>
            <person name="Livny J."/>
            <person name="Vlamakis H."/>
            <person name="Clish C."/>
            <person name="Bullock K."/>
            <person name="Deik A."/>
            <person name="Scott J."/>
            <person name="Pierce K.A."/>
            <person name="Xavier R.J."/>
            <person name="Alm E.J."/>
        </authorList>
    </citation>
    <scope>NUCLEOTIDE SEQUENCE [LARGE SCALE GENOMIC DNA]</scope>
    <source>
        <strain evidence="7 9">BIOML-A4</strain>
        <strain evidence="8 10">BIOML-A5</strain>
    </source>
</reference>
<dbReference type="SUPFAM" id="SSF51905">
    <property type="entry name" value="FAD/NAD(P)-binding domain"/>
    <property type="match status" value="1"/>
</dbReference>
<accession>A0A6N7SAF8</accession>
<proteinExistence type="predicted"/>
<evidence type="ECO:0000256" key="3">
    <source>
        <dbReference type="ARBA" id="ARBA00022827"/>
    </source>
</evidence>
<feature type="domain" description="FAD-dependent oxidoreductase 2 FAD-binding" evidence="6">
    <location>
        <begin position="46"/>
        <end position="459"/>
    </location>
</feature>
<name>A0A6N7SAF8_9FIRM</name>